<dbReference type="AlphaFoldDB" id="A0A4Z2JDF3"/>
<dbReference type="OrthoDB" id="26838at2759"/>
<evidence type="ECO:0000313" key="2">
    <source>
        <dbReference type="EMBL" id="TNN87302.1"/>
    </source>
</evidence>
<dbReference type="GO" id="GO:0003676">
    <property type="term" value="F:nucleic acid binding"/>
    <property type="evidence" value="ECO:0007669"/>
    <property type="project" value="InterPro"/>
</dbReference>
<dbReference type="InterPro" id="IPR036397">
    <property type="entry name" value="RNaseH_sf"/>
</dbReference>
<name>A0A4Z2JDF3_9TELE</name>
<dbReference type="PANTHER" id="PTHR46628">
    <property type="entry name" value="PIRNA BIOGENESIS PROTEIN EXD1"/>
    <property type="match status" value="1"/>
</dbReference>
<proteinExistence type="predicted"/>
<dbReference type="Proteomes" id="UP000314294">
    <property type="component" value="Unassembled WGS sequence"/>
</dbReference>
<dbReference type="GO" id="GO:0034587">
    <property type="term" value="P:piRNA processing"/>
    <property type="evidence" value="ECO:0007669"/>
    <property type="project" value="TreeGrafter"/>
</dbReference>
<organism evidence="2 3">
    <name type="scientific">Liparis tanakae</name>
    <name type="common">Tanaka's snailfish</name>
    <dbReference type="NCBI Taxonomy" id="230148"/>
    <lineage>
        <taxon>Eukaryota</taxon>
        <taxon>Metazoa</taxon>
        <taxon>Chordata</taxon>
        <taxon>Craniata</taxon>
        <taxon>Vertebrata</taxon>
        <taxon>Euteleostomi</taxon>
        <taxon>Actinopterygii</taxon>
        <taxon>Neopterygii</taxon>
        <taxon>Teleostei</taxon>
        <taxon>Neoteleostei</taxon>
        <taxon>Acanthomorphata</taxon>
        <taxon>Eupercaria</taxon>
        <taxon>Perciformes</taxon>
        <taxon>Cottioidei</taxon>
        <taxon>Cottales</taxon>
        <taxon>Liparidae</taxon>
        <taxon>Liparis</taxon>
    </lineage>
</organism>
<accession>A0A4Z2JDF3</accession>
<gene>
    <name evidence="2" type="primary">Exd1</name>
    <name evidence="2" type="ORF">EYF80_002504</name>
</gene>
<evidence type="ECO:0000313" key="3">
    <source>
        <dbReference type="Proteomes" id="UP000314294"/>
    </source>
</evidence>
<sequence>MAVDEIQFLNTLKGKHVKLTLKTSSYFGVIQRININKTLILTDVVSGDNGVKCPGSKMFFGHEVVNATLNCDMQCVHRNIDDDRLEDNLNVETFQPYRKTIALDDDEQECFNYVVIDEFHEKFGSAVLHIKKQNVISVGADGVEVFKHGRLCWLQIATKQKVYLFDILLLGARAFKNGLSMILENKRILKVADVMCFYSLTGGLLPDRVSTLQEVVSFHLKVPSSQLVSLQMKSQLTRVEHTDSSKMVLFAEERKMWSNRPCPTPLLKVMALSAIHLQPLRMVLLDTLMMDYMTLVDSYLNSSFYEPDELEHVNMESVLELPGELRQLEEMRRERKEWAADHYPVTQQGLLDRFHPRARPPSQTLPAAEVNSQQCATVELPSQVDPLLSKFPTGPRGANGVLSVDVCASPGSAEQPPVPANSSDLGEQVSANSSMSLGAGRGYTETSQDQVPREHWERNGSLKDGAPGHSHAPAQEVTPQPVTPQPGPSANDLPKNSRGPVHTNS</sequence>
<feature type="compositionally biased region" description="Basic and acidic residues" evidence="1">
    <location>
        <begin position="451"/>
        <end position="461"/>
    </location>
</feature>
<dbReference type="Gene3D" id="3.30.420.10">
    <property type="entry name" value="Ribonuclease H-like superfamily/Ribonuclease H"/>
    <property type="match status" value="1"/>
</dbReference>
<reference evidence="2 3" key="1">
    <citation type="submission" date="2019-03" db="EMBL/GenBank/DDBJ databases">
        <title>First draft genome of Liparis tanakae, snailfish: a comprehensive survey of snailfish specific genes.</title>
        <authorList>
            <person name="Kim W."/>
            <person name="Song I."/>
            <person name="Jeong J.-H."/>
            <person name="Kim D."/>
            <person name="Kim S."/>
            <person name="Ryu S."/>
            <person name="Song J.Y."/>
            <person name="Lee S.K."/>
        </authorList>
    </citation>
    <scope>NUCLEOTIDE SEQUENCE [LARGE SCALE GENOMIC DNA]</scope>
    <source>
        <tissue evidence="2">Muscle</tissue>
    </source>
</reference>
<dbReference type="GO" id="GO:1990923">
    <property type="term" value="C:PET complex"/>
    <property type="evidence" value="ECO:0007669"/>
    <property type="project" value="TreeGrafter"/>
</dbReference>
<dbReference type="SUPFAM" id="SSF53098">
    <property type="entry name" value="Ribonuclease H-like"/>
    <property type="match status" value="1"/>
</dbReference>
<dbReference type="InterPro" id="IPR012337">
    <property type="entry name" value="RNaseH-like_sf"/>
</dbReference>
<feature type="region of interest" description="Disordered" evidence="1">
    <location>
        <begin position="408"/>
        <end position="505"/>
    </location>
</feature>
<protein>
    <submittedName>
        <fullName evidence="2">PiRNA biogenesis protein EXD1</fullName>
    </submittedName>
</protein>
<dbReference type="PANTHER" id="PTHR46628:SF1">
    <property type="entry name" value="PIRNA BIOGENESIS PROTEIN EXD1"/>
    <property type="match status" value="1"/>
</dbReference>
<dbReference type="EMBL" id="SRLO01000011">
    <property type="protein sequence ID" value="TNN87302.1"/>
    <property type="molecule type" value="Genomic_DNA"/>
</dbReference>
<keyword evidence="3" id="KW-1185">Reference proteome</keyword>
<dbReference type="InterPro" id="IPR052144">
    <property type="entry name" value="piRNA_biogenesis_EXD1"/>
</dbReference>
<feature type="compositionally biased region" description="Polar residues" evidence="1">
    <location>
        <begin position="420"/>
        <end position="436"/>
    </location>
</feature>
<evidence type="ECO:0000256" key="1">
    <source>
        <dbReference type="SAM" id="MobiDB-lite"/>
    </source>
</evidence>
<comment type="caution">
    <text evidence="2">The sequence shown here is derived from an EMBL/GenBank/DDBJ whole genome shotgun (WGS) entry which is preliminary data.</text>
</comment>